<protein>
    <submittedName>
        <fullName evidence="2">Uncharacterized protein</fullName>
    </submittedName>
</protein>
<dbReference type="Proteomes" id="UP000030653">
    <property type="component" value="Unassembled WGS sequence"/>
</dbReference>
<keyword evidence="3" id="KW-1185">Reference proteome</keyword>
<gene>
    <name evidence="2" type="ORF">DACRYDRAFT_21171</name>
</gene>
<dbReference type="AlphaFoldDB" id="M5G074"/>
<proteinExistence type="predicted"/>
<organism evidence="2 3">
    <name type="scientific">Dacryopinax primogenitus (strain DJM 731)</name>
    <name type="common">Brown rot fungus</name>
    <dbReference type="NCBI Taxonomy" id="1858805"/>
    <lineage>
        <taxon>Eukaryota</taxon>
        <taxon>Fungi</taxon>
        <taxon>Dikarya</taxon>
        <taxon>Basidiomycota</taxon>
        <taxon>Agaricomycotina</taxon>
        <taxon>Dacrymycetes</taxon>
        <taxon>Dacrymycetales</taxon>
        <taxon>Dacrymycetaceae</taxon>
        <taxon>Dacryopinax</taxon>
    </lineage>
</organism>
<name>M5G074_DACPD</name>
<evidence type="ECO:0000313" key="3">
    <source>
        <dbReference type="Proteomes" id="UP000030653"/>
    </source>
</evidence>
<evidence type="ECO:0000256" key="1">
    <source>
        <dbReference type="SAM" id="MobiDB-lite"/>
    </source>
</evidence>
<dbReference type="OrthoDB" id="3364905at2759"/>
<feature type="region of interest" description="Disordered" evidence="1">
    <location>
        <begin position="304"/>
        <end position="344"/>
    </location>
</feature>
<dbReference type="RefSeq" id="XP_040630550.1">
    <property type="nucleotide sequence ID" value="XM_040772271.1"/>
</dbReference>
<sequence>MSLAHELAAALAPEPGANAKALAEELGLEFDEEEGAIVDPSADQEDSNIEDKLPIAEVPITPPRSIKSTLRTPAVVVNDMLDPVDAFTRDAKLMDRFMLSLKTAEPTQSEDVAYEPSVEDWISDLLRRLRTTFRDRDMQVKQFEQIARDLRHKIDTQVDIPEITLVDGWLDGGMESLQLDGYNDGQLWSPNRTLEHIPESPDETRYNDQDDGFFTSARHSRTTSNAAPVDPVGTALTALSAIHTNNNDLIASLSSLSDQAQVNGATNADAARQLRLIRNRLTGMRDEWESVERSRLRIQRWENGDLTDDDLDDPALSLSNSPSIRSASGPGTPRTPPNRPSARQLADQAMEGYTASMKKASQAAEALRSAVGISVS</sequence>
<reference evidence="2 3" key="1">
    <citation type="journal article" date="2012" name="Science">
        <title>The Paleozoic origin of enzymatic lignin decomposition reconstructed from 31 fungal genomes.</title>
        <authorList>
            <person name="Floudas D."/>
            <person name="Binder M."/>
            <person name="Riley R."/>
            <person name="Barry K."/>
            <person name="Blanchette R.A."/>
            <person name="Henrissat B."/>
            <person name="Martinez A.T."/>
            <person name="Otillar R."/>
            <person name="Spatafora J.W."/>
            <person name="Yadav J.S."/>
            <person name="Aerts A."/>
            <person name="Benoit I."/>
            <person name="Boyd A."/>
            <person name="Carlson A."/>
            <person name="Copeland A."/>
            <person name="Coutinho P.M."/>
            <person name="de Vries R.P."/>
            <person name="Ferreira P."/>
            <person name="Findley K."/>
            <person name="Foster B."/>
            <person name="Gaskell J."/>
            <person name="Glotzer D."/>
            <person name="Gorecki P."/>
            <person name="Heitman J."/>
            <person name="Hesse C."/>
            <person name="Hori C."/>
            <person name="Igarashi K."/>
            <person name="Jurgens J.A."/>
            <person name="Kallen N."/>
            <person name="Kersten P."/>
            <person name="Kohler A."/>
            <person name="Kuees U."/>
            <person name="Kumar T.K.A."/>
            <person name="Kuo A."/>
            <person name="LaButti K."/>
            <person name="Larrondo L.F."/>
            <person name="Lindquist E."/>
            <person name="Ling A."/>
            <person name="Lombard V."/>
            <person name="Lucas S."/>
            <person name="Lundell T."/>
            <person name="Martin R."/>
            <person name="McLaughlin D.J."/>
            <person name="Morgenstern I."/>
            <person name="Morin E."/>
            <person name="Murat C."/>
            <person name="Nagy L.G."/>
            <person name="Nolan M."/>
            <person name="Ohm R.A."/>
            <person name="Patyshakuliyeva A."/>
            <person name="Rokas A."/>
            <person name="Ruiz-Duenas F.J."/>
            <person name="Sabat G."/>
            <person name="Salamov A."/>
            <person name="Samejima M."/>
            <person name="Schmutz J."/>
            <person name="Slot J.C."/>
            <person name="St John F."/>
            <person name="Stenlid J."/>
            <person name="Sun H."/>
            <person name="Sun S."/>
            <person name="Syed K."/>
            <person name="Tsang A."/>
            <person name="Wiebenga A."/>
            <person name="Young D."/>
            <person name="Pisabarro A."/>
            <person name="Eastwood D.C."/>
            <person name="Martin F."/>
            <person name="Cullen D."/>
            <person name="Grigoriev I.V."/>
            <person name="Hibbett D.S."/>
        </authorList>
    </citation>
    <scope>NUCLEOTIDE SEQUENCE [LARGE SCALE GENOMIC DNA]</scope>
    <source>
        <strain evidence="2 3">DJM-731 SS1</strain>
    </source>
</reference>
<dbReference type="GeneID" id="63687333"/>
<dbReference type="EMBL" id="JH795859">
    <property type="protein sequence ID" value="EJU03656.1"/>
    <property type="molecule type" value="Genomic_DNA"/>
</dbReference>
<dbReference type="OMA" id="EHTQVNA"/>
<evidence type="ECO:0000313" key="2">
    <source>
        <dbReference type="EMBL" id="EJU03656.1"/>
    </source>
</evidence>
<feature type="compositionally biased region" description="Low complexity" evidence="1">
    <location>
        <begin position="314"/>
        <end position="332"/>
    </location>
</feature>
<accession>M5G074</accession>
<dbReference type="HOGENOM" id="CLU_028821_0_0_1"/>